<sequence length="159" mass="16743">MLGAITLDLFLGGAVALLPAIAQNVLHMGPSGFGLLRSAPSFGAIAMALSIARYSPPCWSVDACQCFYLWDGHYFACVSSSFSLSMGTLILIGAADPVSVVVRRTLINVDLPHTLRGWMNAVSHLFVGASNELGELESGMTATWFGTVGAVGEEESVFT</sequence>
<evidence type="ECO:0000256" key="3">
    <source>
        <dbReference type="ARBA" id="ARBA00022475"/>
    </source>
</evidence>
<accession>A0A1L6MW29</accession>
<keyword evidence="2" id="KW-0813">Transport</keyword>
<dbReference type="GO" id="GO:0005886">
    <property type="term" value="C:plasma membrane"/>
    <property type="evidence" value="ECO:0007669"/>
    <property type="project" value="UniProtKB-SubCell"/>
</dbReference>
<dbReference type="OrthoDB" id="7283966at2"/>
<keyword evidence="4" id="KW-0812">Transmembrane</keyword>
<proteinExistence type="predicted"/>
<dbReference type="RefSeq" id="WP_075276400.1">
    <property type="nucleotide sequence ID" value="NZ_CP016908.1"/>
</dbReference>
<dbReference type="KEGG" id="pabo:BCY86_02980"/>
<keyword evidence="3" id="KW-1003">Cell membrane</keyword>
<evidence type="ECO:0008006" key="9">
    <source>
        <dbReference type="Google" id="ProtNLM"/>
    </source>
</evidence>
<dbReference type="PANTHER" id="PTHR23513:SF9">
    <property type="entry name" value="ENTEROBACTIN EXPORTER ENTS"/>
    <property type="match status" value="1"/>
</dbReference>
<evidence type="ECO:0000313" key="8">
    <source>
        <dbReference type="Proteomes" id="UP000185544"/>
    </source>
</evidence>
<dbReference type="PANTHER" id="PTHR23513">
    <property type="entry name" value="INTEGRAL MEMBRANE EFFLUX PROTEIN-RELATED"/>
    <property type="match status" value="1"/>
</dbReference>
<dbReference type="EMBL" id="CP016908">
    <property type="protein sequence ID" value="APR99753.1"/>
    <property type="molecule type" value="Genomic_DNA"/>
</dbReference>
<evidence type="ECO:0000256" key="5">
    <source>
        <dbReference type="ARBA" id="ARBA00022989"/>
    </source>
</evidence>
<organism evidence="7 8">
    <name type="scientific">Pajaroellobacter abortibovis</name>
    <dbReference type="NCBI Taxonomy" id="1882918"/>
    <lineage>
        <taxon>Bacteria</taxon>
        <taxon>Pseudomonadati</taxon>
        <taxon>Myxococcota</taxon>
        <taxon>Polyangia</taxon>
        <taxon>Polyangiales</taxon>
        <taxon>Polyangiaceae</taxon>
    </lineage>
</organism>
<evidence type="ECO:0000256" key="2">
    <source>
        <dbReference type="ARBA" id="ARBA00022448"/>
    </source>
</evidence>
<dbReference type="AlphaFoldDB" id="A0A1L6MW29"/>
<keyword evidence="8" id="KW-1185">Reference proteome</keyword>
<evidence type="ECO:0000256" key="4">
    <source>
        <dbReference type="ARBA" id="ARBA00022692"/>
    </source>
</evidence>
<evidence type="ECO:0000313" key="7">
    <source>
        <dbReference type="EMBL" id="APR99753.1"/>
    </source>
</evidence>
<name>A0A1L6MW29_9BACT</name>
<comment type="subcellular location">
    <subcellularLocation>
        <location evidence="1">Cell membrane</location>
        <topology evidence="1">Multi-pass membrane protein</topology>
    </subcellularLocation>
</comment>
<gene>
    <name evidence="7" type="ORF">BCY86_02980</name>
</gene>
<dbReference type="STRING" id="1882918.BCY86_02980"/>
<reference evidence="7 8" key="1">
    <citation type="submission" date="2016-08" db="EMBL/GenBank/DDBJ databases">
        <title>Identification and validation of antigenic proteins from Pajaroellobacter abortibovis using de-novo genome sequence assembly and reverse vaccinology.</title>
        <authorList>
            <person name="Welly B.T."/>
            <person name="Miller M.R."/>
            <person name="Stott J.L."/>
            <person name="Blanchard M.T."/>
            <person name="Islas-Trejo A.D."/>
            <person name="O'Rourke S.M."/>
            <person name="Young A.E."/>
            <person name="Medrano J.F."/>
            <person name="Van Eenennaam A.L."/>
        </authorList>
    </citation>
    <scope>NUCLEOTIDE SEQUENCE [LARGE SCALE GENOMIC DNA]</scope>
    <source>
        <strain evidence="7 8">BTF92-0548A/99-0131</strain>
    </source>
</reference>
<protein>
    <recommendedName>
        <fullName evidence="9">Major facilitator superfamily (MFS) profile domain-containing protein</fullName>
    </recommendedName>
</protein>
<evidence type="ECO:0000256" key="6">
    <source>
        <dbReference type="ARBA" id="ARBA00023136"/>
    </source>
</evidence>
<keyword evidence="5" id="KW-1133">Transmembrane helix</keyword>
<dbReference type="Proteomes" id="UP000185544">
    <property type="component" value="Chromosome"/>
</dbReference>
<evidence type="ECO:0000256" key="1">
    <source>
        <dbReference type="ARBA" id="ARBA00004651"/>
    </source>
</evidence>
<keyword evidence="6" id="KW-0472">Membrane</keyword>